<comment type="caution">
    <text evidence="2">The sequence shown here is derived from an EMBL/GenBank/DDBJ whole genome shotgun (WGS) entry which is preliminary data.</text>
</comment>
<reference evidence="2 3" key="1">
    <citation type="submission" date="2015-05" db="EMBL/GenBank/DDBJ databases">
        <title>Distinctive expansion of gene families associated with plant cell wall degradation and secondary metabolism in the genomes of grapevine trunk pathogens.</title>
        <authorList>
            <person name="Lawrence D.P."/>
            <person name="Travadon R."/>
            <person name="Rolshausen P.E."/>
            <person name="Baumgartner K."/>
        </authorList>
    </citation>
    <scope>NUCLEOTIDE SEQUENCE [LARGE SCALE GENOMIC DNA]</scope>
    <source>
        <strain evidence="2">UCRPC4</strain>
    </source>
</reference>
<keyword evidence="3" id="KW-1185">Reference proteome</keyword>
<reference evidence="2 3" key="2">
    <citation type="submission" date="2015-05" db="EMBL/GenBank/DDBJ databases">
        <authorList>
            <person name="Morales-Cruz A."/>
            <person name="Amrine K.C."/>
            <person name="Cantu D."/>
        </authorList>
    </citation>
    <scope>NUCLEOTIDE SEQUENCE [LARGE SCALE GENOMIC DNA]</scope>
    <source>
        <strain evidence="2">UCRPC4</strain>
    </source>
</reference>
<dbReference type="PANTHER" id="PTHR42937">
    <property type="match status" value="1"/>
</dbReference>
<dbReference type="OrthoDB" id="10059875at2759"/>
<organism evidence="2 3">
    <name type="scientific">Phaeomoniella chlamydospora</name>
    <name type="common">Phaeoacremonium chlamydosporum</name>
    <dbReference type="NCBI Taxonomy" id="158046"/>
    <lineage>
        <taxon>Eukaryota</taxon>
        <taxon>Fungi</taxon>
        <taxon>Dikarya</taxon>
        <taxon>Ascomycota</taxon>
        <taxon>Pezizomycotina</taxon>
        <taxon>Eurotiomycetes</taxon>
        <taxon>Chaetothyriomycetidae</taxon>
        <taxon>Phaeomoniellales</taxon>
        <taxon>Phaeomoniellaceae</taxon>
        <taxon>Phaeomoniella</taxon>
    </lineage>
</organism>
<name>A0A0G2EB87_PHACM</name>
<accession>A0A0G2EB87</accession>
<dbReference type="NCBIfam" id="NF006058">
    <property type="entry name" value="PRK08206.1"/>
    <property type="match status" value="1"/>
</dbReference>
<dbReference type="Gene3D" id="3.40.50.1100">
    <property type="match status" value="2"/>
</dbReference>
<protein>
    <submittedName>
        <fullName evidence="2">Putative acetylornithine deacetylase</fullName>
    </submittedName>
</protein>
<dbReference type="InterPro" id="IPR001926">
    <property type="entry name" value="TrpB-like_PALP"/>
</dbReference>
<evidence type="ECO:0000259" key="1">
    <source>
        <dbReference type="Pfam" id="PF00291"/>
    </source>
</evidence>
<dbReference type="PANTHER" id="PTHR42937:SF1">
    <property type="entry name" value="DIAMINOPROPIONATE AMMONIA-LYASE"/>
    <property type="match status" value="1"/>
</dbReference>
<evidence type="ECO:0000313" key="3">
    <source>
        <dbReference type="Proteomes" id="UP000053317"/>
    </source>
</evidence>
<evidence type="ECO:0000313" key="2">
    <source>
        <dbReference type="EMBL" id="KKY19764.1"/>
    </source>
</evidence>
<dbReference type="AlphaFoldDB" id="A0A0G2EB87"/>
<dbReference type="SUPFAM" id="SSF53686">
    <property type="entry name" value="Tryptophan synthase beta subunit-like PLP-dependent enzymes"/>
    <property type="match status" value="1"/>
</dbReference>
<feature type="domain" description="Tryptophan synthase beta chain-like PALP" evidence="1">
    <location>
        <begin position="36"/>
        <end position="356"/>
    </location>
</feature>
<gene>
    <name evidence="2" type="ORF">UCRPC4_g04465</name>
</gene>
<dbReference type="Pfam" id="PF00291">
    <property type="entry name" value="PALP"/>
    <property type="match status" value="1"/>
</dbReference>
<dbReference type="InterPro" id="IPR036052">
    <property type="entry name" value="TrpB-like_PALP_sf"/>
</dbReference>
<proteinExistence type="predicted"/>
<dbReference type="EMBL" id="LCWF01000106">
    <property type="protein sequence ID" value="KKY19764.1"/>
    <property type="molecule type" value="Genomic_DNA"/>
</dbReference>
<sequence length="379" mass="41224">MTIRRAIYHNPLAESWTAPIKEEKAAATKFHEQLPSYAQTQLVSLDYVAHEIGVKSVLLKDESSRLGLPSFKILGASWGTFCAVTQKLHLPFDTTLDQVQATLSRCPITLFAATDGNHGRAVARMGKILGVPVSIFVPATMHVRTKNFIREEGAEIVECHSSYDMAVQTAFSEAEKVGGILVQDTAFDGYTDIPSWIVNGYRTMFREIDAQIGDRTVDLVIAPVGVGSFAQAVALHYKSPGRSTKVLTVEPDTAACLWMSLKKGENTPIETEHTIMAGLDCGTVSSIAWPILRDGVDASITISDLESHQASQDLAQHSISAGPCGSAPLAALRKLRKEDLESLQLTDKSTVVLLCTEGAREYEFPRDVSSAIPHCQQEP</sequence>
<dbReference type="Proteomes" id="UP000053317">
    <property type="component" value="Unassembled WGS sequence"/>
</dbReference>